<dbReference type="EMBL" id="PGGS01001604">
    <property type="protein sequence ID" value="PNH00212.1"/>
    <property type="molecule type" value="Genomic_DNA"/>
</dbReference>
<dbReference type="SUPFAM" id="SSF46785">
    <property type="entry name" value="Winged helix' DNA-binding domain"/>
    <property type="match status" value="1"/>
</dbReference>
<keyword evidence="2" id="KW-1185">Reference proteome</keyword>
<protein>
    <submittedName>
        <fullName evidence="1">Uncharacterized protein</fullName>
    </submittedName>
</protein>
<dbReference type="InterPro" id="IPR036390">
    <property type="entry name" value="WH_DNA-bd_sf"/>
</dbReference>
<dbReference type="OrthoDB" id="361102at2759"/>
<evidence type="ECO:0000313" key="1">
    <source>
        <dbReference type="EMBL" id="PNH00212.1"/>
    </source>
</evidence>
<evidence type="ECO:0000313" key="2">
    <source>
        <dbReference type="Proteomes" id="UP000236333"/>
    </source>
</evidence>
<gene>
    <name evidence="1" type="ORF">TSOC_013976</name>
</gene>
<sequence length="178" mass="20508">MIRVAARLFYSGPCPPESQTRGLGVLLLDYLTTVQWVSFKDLAEATKIHPSVLTQALRFLEAGHMVRRLERRERRPVKASVGDDKLDKEDKEAKEEKERSRSFTVDYYVIDYYRAFDALQAARRLLRVMDLELAPLKRVMTDLQVYAVPVPDAGELCDWMKSRLATTTTPDIEWEDVA</sequence>
<dbReference type="PANTHER" id="PTHR13097:SF7">
    <property type="entry name" value="GENERAL TRANSCRIPTION FACTOR IIE SUBUNIT 1"/>
    <property type="match status" value="1"/>
</dbReference>
<accession>A0A2J7ZIW9</accession>
<dbReference type="GO" id="GO:0005673">
    <property type="term" value="C:transcription factor TFIIE complex"/>
    <property type="evidence" value="ECO:0007669"/>
    <property type="project" value="TreeGrafter"/>
</dbReference>
<dbReference type="Proteomes" id="UP000236333">
    <property type="component" value="Unassembled WGS sequence"/>
</dbReference>
<dbReference type="GO" id="GO:0006367">
    <property type="term" value="P:transcription initiation at RNA polymerase II promoter"/>
    <property type="evidence" value="ECO:0007669"/>
    <property type="project" value="TreeGrafter"/>
</dbReference>
<dbReference type="InterPro" id="IPR039997">
    <property type="entry name" value="TFE"/>
</dbReference>
<organism evidence="1 2">
    <name type="scientific">Tetrabaena socialis</name>
    <dbReference type="NCBI Taxonomy" id="47790"/>
    <lineage>
        <taxon>Eukaryota</taxon>
        <taxon>Viridiplantae</taxon>
        <taxon>Chlorophyta</taxon>
        <taxon>core chlorophytes</taxon>
        <taxon>Chlorophyceae</taxon>
        <taxon>CS clade</taxon>
        <taxon>Chlamydomonadales</taxon>
        <taxon>Tetrabaenaceae</taxon>
        <taxon>Tetrabaena</taxon>
    </lineage>
</organism>
<proteinExistence type="predicted"/>
<reference evidence="1 2" key="1">
    <citation type="journal article" date="2017" name="Mol. Biol. Evol.">
        <title>The 4-celled Tetrabaena socialis nuclear genome reveals the essential components for genetic control of cell number at the origin of multicellularity in the volvocine lineage.</title>
        <authorList>
            <person name="Featherston J."/>
            <person name="Arakaki Y."/>
            <person name="Hanschen E.R."/>
            <person name="Ferris P.J."/>
            <person name="Michod R.E."/>
            <person name="Olson B.J.S.C."/>
            <person name="Nozaki H."/>
            <person name="Durand P.M."/>
        </authorList>
    </citation>
    <scope>NUCLEOTIDE SEQUENCE [LARGE SCALE GENOMIC DNA]</scope>
    <source>
        <strain evidence="1 2">NIES-571</strain>
    </source>
</reference>
<dbReference type="AlphaFoldDB" id="A0A2J7ZIW9"/>
<name>A0A2J7ZIW9_9CHLO</name>
<dbReference type="PANTHER" id="PTHR13097">
    <property type="entry name" value="TRANSCRIPTION INITIATION FACTOR IIE, ALPHA SUBUNIT"/>
    <property type="match status" value="1"/>
</dbReference>
<comment type="caution">
    <text evidence="1">The sequence shown here is derived from an EMBL/GenBank/DDBJ whole genome shotgun (WGS) entry which is preliminary data.</text>
</comment>